<evidence type="ECO:0000313" key="5">
    <source>
        <dbReference type="Proteomes" id="UP000007347"/>
    </source>
</evidence>
<dbReference type="PANTHER" id="PTHR44757:SF2">
    <property type="entry name" value="BIOFILM ARCHITECTURE MAINTENANCE PROTEIN MBAA"/>
    <property type="match status" value="1"/>
</dbReference>
<dbReference type="InterPro" id="IPR035965">
    <property type="entry name" value="PAS-like_dom_sf"/>
</dbReference>
<evidence type="ECO:0000313" key="4">
    <source>
        <dbReference type="EMBL" id="CCK79887.1"/>
    </source>
</evidence>
<dbReference type="AlphaFoldDB" id="K0NMF0"/>
<dbReference type="InterPro" id="IPR052155">
    <property type="entry name" value="Biofilm_reg_signaling"/>
</dbReference>
<keyword evidence="4" id="KW-0418">Kinase</keyword>
<dbReference type="InterPro" id="IPR000014">
    <property type="entry name" value="PAS"/>
</dbReference>
<dbReference type="InterPro" id="IPR003661">
    <property type="entry name" value="HisK_dim/P_dom"/>
</dbReference>
<feature type="domain" description="PAS" evidence="3">
    <location>
        <begin position="159"/>
        <end position="229"/>
    </location>
</feature>
<comment type="catalytic activity">
    <reaction evidence="1">
        <text>ATP + protein L-histidine = ADP + protein N-phospho-L-histidine.</text>
        <dbReference type="EC" id="2.7.13.3"/>
    </reaction>
</comment>
<dbReference type="Gene3D" id="1.10.287.130">
    <property type="match status" value="1"/>
</dbReference>
<proteinExistence type="predicted"/>
<evidence type="ECO:0000256" key="1">
    <source>
        <dbReference type="ARBA" id="ARBA00000085"/>
    </source>
</evidence>
<dbReference type="EMBL" id="FO203503">
    <property type="protein sequence ID" value="CCK79887.1"/>
    <property type="molecule type" value="Genomic_DNA"/>
</dbReference>
<reference evidence="4 5" key="1">
    <citation type="journal article" date="2013" name="Environ. Microbiol.">
        <title>Complete genome, catabolic sub-proteomes and key-metabolites of Desulfobacula toluolica Tol2, a marine, aromatic compound-degrading, sulfate-reducing bacterium.</title>
        <authorList>
            <person name="Wohlbrand L."/>
            <person name="Jacob J.H."/>
            <person name="Kube M."/>
            <person name="Mussmann M."/>
            <person name="Jarling R."/>
            <person name="Beck A."/>
            <person name="Amann R."/>
            <person name="Wilkes H."/>
            <person name="Reinhardt R."/>
            <person name="Rabus R."/>
        </authorList>
    </citation>
    <scope>NUCLEOTIDE SEQUENCE [LARGE SCALE GENOMIC DNA]</scope>
    <source>
        <strain evidence="5">DSM 7467 / Tol2</strain>
    </source>
</reference>
<dbReference type="PANTHER" id="PTHR44757">
    <property type="entry name" value="DIGUANYLATE CYCLASE DGCP"/>
    <property type="match status" value="1"/>
</dbReference>
<protein>
    <recommendedName>
        <fullName evidence="2">histidine kinase</fullName>
        <ecNumber evidence="2">2.7.13.3</ecNumber>
    </recommendedName>
</protein>
<evidence type="ECO:0000259" key="3">
    <source>
        <dbReference type="PROSITE" id="PS50112"/>
    </source>
</evidence>
<dbReference type="InterPro" id="IPR036097">
    <property type="entry name" value="HisK_dim/P_sf"/>
</dbReference>
<dbReference type="Proteomes" id="UP000007347">
    <property type="component" value="Chromosome"/>
</dbReference>
<dbReference type="SUPFAM" id="SSF47384">
    <property type="entry name" value="Homodimeric domain of signal transducing histidine kinase"/>
    <property type="match status" value="1"/>
</dbReference>
<evidence type="ECO:0000256" key="2">
    <source>
        <dbReference type="ARBA" id="ARBA00012438"/>
    </source>
</evidence>
<keyword evidence="4" id="KW-0808">Transferase</keyword>
<dbReference type="PROSITE" id="PS50112">
    <property type="entry name" value="PAS"/>
    <property type="match status" value="1"/>
</dbReference>
<name>K0NMF0_DESTT</name>
<dbReference type="HOGENOM" id="CLU_766688_0_0_7"/>
<dbReference type="PATRIC" id="fig|651182.5.peg.2055"/>
<dbReference type="NCBIfam" id="TIGR00229">
    <property type="entry name" value="sensory_box"/>
    <property type="match status" value="2"/>
</dbReference>
<dbReference type="KEGG" id="dto:TOL2_C17260"/>
<dbReference type="Pfam" id="PF13426">
    <property type="entry name" value="PAS_9"/>
    <property type="match status" value="1"/>
</dbReference>
<dbReference type="SUPFAM" id="SSF55785">
    <property type="entry name" value="PYP-like sensor domain (PAS domain)"/>
    <property type="match status" value="2"/>
</dbReference>
<dbReference type="CDD" id="cd00130">
    <property type="entry name" value="PAS"/>
    <property type="match status" value="2"/>
</dbReference>
<dbReference type="CDD" id="cd00082">
    <property type="entry name" value="HisKA"/>
    <property type="match status" value="1"/>
</dbReference>
<dbReference type="GO" id="GO:0000155">
    <property type="term" value="F:phosphorelay sensor kinase activity"/>
    <property type="evidence" value="ECO:0007669"/>
    <property type="project" value="InterPro"/>
</dbReference>
<dbReference type="InterPro" id="IPR013656">
    <property type="entry name" value="PAS_4"/>
</dbReference>
<accession>K0NMF0</accession>
<keyword evidence="5" id="KW-1185">Reference proteome</keyword>
<dbReference type="Pfam" id="PF08448">
    <property type="entry name" value="PAS_4"/>
    <property type="match status" value="1"/>
</dbReference>
<dbReference type="STRING" id="651182.TOL2_C17260"/>
<gene>
    <name evidence="4" type="ordered locus">TOL2_C17260</name>
</gene>
<dbReference type="EC" id="2.7.13.3" evidence="2"/>
<sequence length="361" mass="41592">MHGPFIDFFFMLYPDKKKLNIKLSRRVKMSSDRQKKNVICESLFKNSHAIMLIIDPESGSIIDANPAALKFYQYSKKELIGMNISKINTLSEQELKQEMENSKLEKRSYFNFHHRLKNGEIRDVEVYSGPVEFNNQKVLYSIVHDITEKNRAQDILKKSESTIRAMINATKSLVYLSDIEGNIINLNTPGALLFNNSPQEMIGKNLNAFFNEPDFSKLKLLMDEVTETHNPIIYQKEHRKRHYEVTLYPVFNKSNQVDRICVFANDITDLKTTEKVFAAIETAGGICNEMTQPLQIIIGNLELLKLNIKNDDPNRLFVNAMLSQAERLGAITKKLTHITRYETKKYTKGNIFDINKSSGIK</sequence>
<organism evidence="4 5">
    <name type="scientific">Desulfobacula toluolica (strain DSM 7467 / Tol2)</name>
    <dbReference type="NCBI Taxonomy" id="651182"/>
    <lineage>
        <taxon>Bacteria</taxon>
        <taxon>Pseudomonadati</taxon>
        <taxon>Thermodesulfobacteriota</taxon>
        <taxon>Desulfobacteria</taxon>
        <taxon>Desulfobacterales</taxon>
        <taxon>Desulfobacteraceae</taxon>
        <taxon>Desulfobacula</taxon>
    </lineage>
</organism>
<dbReference type="SMART" id="SM00091">
    <property type="entry name" value="PAS"/>
    <property type="match status" value="2"/>
</dbReference>
<dbReference type="Gene3D" id="3.30.450.20">
    <property type="entry name" value="PAS domain"/>
    <property type="match status" value="2"/>
</dbReference>